<feature type="compositionally biased region" description="Low complexity" evidence="1">
    <location>
        <begin position="29"/>
        <end position="41"/>
    </location>
</feature>
<evidence type="ECO:0000313" key="2">
    <source>
        <dbReference type="EMBL" id="KAG0552529.1"/>
    </source>
</evidence>
<dbReference type="Proteomes" id="UP000807115">
    <property type="component" value="Chromosome 1"/>
</dbReference>
<gene>
    <name evidence="2" type="ORF">BDA96_01G514900</name>
</gene>
<feature type="compositionally biased region" description="Basic residues" evidence="1">
    <location>
        <begin position="147"/>
        <end position="156"/>
    </location>
</feature>
<reference evidence="2" key="1">
    <citation type="journal article" date="2019" name="BMC Genomics">
        <title>A new reference genome for Sorghum bicolor reveals high levels of sequence similarity between sweet and grain genotypes: implications for the genetics of sugar metabolism.</title>
        <authorList>
            <person name="Cooper E.A."/>
            <person name="Brenton Z.W."/>
            <person name="Flinn B.S."/>
            <person name="Jenkins J."/>
            <person name="Shu S."/>
            <person name="Flowers D."/>
            <person name="Luo F."/>
            <person name="Wang Y."/>
            <person name="Xia P."/>
            <person name="Barry K."/>
            <person name="Daum C."/>
            <person name="Lipzen A."/>
            <person name="Yoshinaga Y."/>
            <person name="Schmutz J."/>
            <person name="Saski C."/>
            <person name="Vermerris W."/>
            <person name="Kresovich S."/>
        </authorList>
    </citation>
    <scope>NUCLEOTIDE SEQUENCE</scope>
</reference>
<protein>
    <submittedName>
        <fullName evidence="2">Uncharacterized protein</fullName>
    </submittedName>
</protein>
<sequence>MKHSAAALAPPHRQRYTAPPPCASPTADASPSLPLLQPGLPPASALPLWSTTVEATGAGEIQATLAAADPRDRPAPAAWTGEQGGRGPASRAGADRRAGADQRAGETSTEICVVERGEGKWCERENLADARRGRRVQRRPPAPDAGRRRRRRRRRSPVVAGRARERPHAG</sequence>
<accession>A0A921S727</accession>
<feature type="region of interest" description="Disordered" evidence="1">
    <location>
        <begin position="1"/>
        <end position="41"/>
    </location>
</feature>
<feature type="region of interest" description="Disordered" evidence="1">
    <location>
        <begin position="65"/>
        <end position="109"/>
    </location>
</feature>
<feature type="region of interest" description="Disordered" evidence="1">
    <location>
        <begin position="123"/>
        <end position="170"/>
    </location>
</feature>
<evidence type="ECO:0000313" key="3">
    <source>
        <dbReference type="Proteomes" id="UP000807115"/>
    </source>
</evidence>
<organism evidence="2 3">
    <name type="scientific">Sorghum bicolor</name>
    <name type="common">Sorghum</name>
    <name type="synonym">Sorghum vulgare</name>
    <dbReference type="NCBI Taxonomy" id="4558"/>
    <lineage>
        <taxon>Eukaryota</taxon>
        <taxon>Viridiplantae</taxon>
        <taxon>Streptophyta</taxon>
        <taxon>Embryophyta</taxon>
        <taxon>Tracheophyta</taxon>
        <taxon>Spermatophyta</taxon>
        <taxon>Magnoliopsida</taxon>
        <taxon>Liliopsida</taxon>
        <taxon>Poales</taxon>
        <taxon>Poaceae</taxon>
        <taxon>PACMAD clade</taxon>
        <taxon>Panicoideae</taxon>
        <taxon>Andropogonodae</taxon>
        <taxon>Andropogoneae</taxon>
        <taxon>Sorghinae</taxon>
        <taxon>Sorghum</taxon>
    </lineage>
</organism>
<comment type="caution">
    <text evidence="2">The sequence shown here is derived from an EMBL/GenBank/DDBJ whole genome shotgun (WGS) entry which is preliminary data.</text>
</comment>
<evidence type="ECO:0000256" key="1">
    <source>
        <dbReference type="SAM" id="MobiDB-lite"/>
    </source>
</evidence>
<feature type="compositionally biased region" description="Basic and acidic residues" evidence="1">
    <location>
        <begin position="93"/>
        <end position="104"/>
    </location>
</feature>
<dbReference type="AlphaFoldDB" id="A0A921S727"/>
<name>A0A921S727_SORBI</name>
<reference evidence="2" key="2">
    <citation type="submission" date="2020-10" db="EMBL/GenBank/DDBJ databases">
        <authorList>
            <person name="Cooper E.A."/>
            <person name="Brenton Z.W."/>
            <person name="Flinn B.S."/>
            <person name="Jenkins J."/>
            <person name="Shu S."/>
            <person name="Flowers D."/>
            <person name="Luo F."/>
            <person name="Wang Y."/>
            <person name="Xia P."/>
            <person name="Barry K."/>
            <person name="Daum C."/>
            <person name="Lipzen A."/>
            <person name="Yoshinaga Y."/>
            <person name="Schmutz J."/>
            <person name="Saski C."/>
            <person name="Vermerris W."/>
            <person name="Kresovich S."/>
        </authorList>
    </citation>
    <scope>NUCLEOTIDE SEQUENCE</scope>
</reference>
<dbReference type="EMBL" id="CM027680">
    <property type="protein sequence ID" value="KAG0552529.1"/>
    <property type="molecule type" value="Genomic_DNA"/>
</dbReference>
<proteinExistence type="predicted"/>